<dbReference type="EMBL" id="JAUCBP010000012">
    <property type="protein sequence ID" value="MDM7861943.1"/>
    <property type="molecule type" value="Genomic_DNA"/>
</dbReference>
<dbReference type="SUPFAM" id="SSF109604">
    <property type="entry name" value="HD-domain/PDEase-like"/>
    <property type="match status" value="1"/>
</dbReference>
<keyword evidence="4" id="KW-1185">Reference proteome</keyword>
<dbReference type="CDD" id="cd00077">
    <property type="entry name" value="HDc"/>
    <property type="match status" value="1"/>
</dbReference>
<dbReference type="PANTHER" id="PTHR43155:SF2">
    <property type="entry name" value="CYCLIC DI-GMP PHOSPHODIESTERASE PA4108"/>
    <property type="match status" value="1"/>
</dbReference>
<reference evidence="3 4" key="1">
    <citation type="submission" date="2023-06" db="EMBL/GenBank/DDBJ databases">
        <title>Alteromonas sp. ASW11-36 isolated from intertidal sand.</title>
        <authorList>
            <person name="Li Y."/>
        </authorList>
    </citation>
    <scope>NUCLEOTIDE SEQUENCE [LARGE SCALE GENOMIC DNA]</scope>
    <source>
        <strain evidence="3 4">ASW11-36</strain>
    </source>
</reference>
<feature type="domain" description="HD-GYP" evidence="2">
    <location>
        <begin position="136"/>
        <end position="332"/>
    </location>
</feature>
<dbReference type="Pfam" id="PF13487">
    <property type="entry name" value="HD_5"/>
    <property type="match status" value="1"/>
</dbReference>
<evidence type="ECO:0000313" key="3">
    <source>
        <dbReference type="EMBL" id="MDM7861943.1"/>
    </source>
</evidence>
<feature type="compositionally biased region" description="Low complexity" evidence="1">
    <location>
        <begin position="66"/>
        <end position="77"/>
    </location>
</feature>
<evidence type="ECO:0000313" key="4">
    <source>
        <dbReference type="Proteomes" id="UP001234343"/>
    </source>
</evidence>
<accession>A0ABT7T0H0</accession>
<dbReference type="PANTHER" id="PTHR43155">
    <property type="entry name" value="CYCLIC DI-GMP PHOSPHODIESTERASE PA4108-RELATED"/>
    <property type="match status" value="1"/>
</dbReference>
<evidence type="ECO:0000256" key="1">
    <source>
        <dbReference type="SAM" id="MobiDB-lite"/>
    </source>
</evidence>
<gene>
    <name evidence="3" type="ORF">QTP81_15170</name>
</gene>
<protein>
    <submittedName>
        <fullName evidence="3">DUF3391 domain-containing protein</fullName>
    </submittedName>
</protein>
<dbReference type="PROSITE" id="PS51832">
    <property type="entry name" value="HD_GYP"/>
    <property type="match status" value="1"/>
</dbReference>
<name>A0ABT7T0H0_9ALTE</name>
<dbReference type="InterPro" id="IPR021812">
    <property type="entry name" value="DUF3391"/>
</dbReference>
<organism evidence="3 4">
    <name type="scientific">Alteromonas arenosi</name>
    <dbReference type="NCBI Taxonomy" id="3055817"/>
    <lineage>
        <taxon>Bacteria</taxon>
        <taxon>Pseudomonadati</taxon>
        <taxon>Pseudomonadota</taxon>
        <taxon>Gammaproteobacteria</taxon>
        <taxon>Alteromonadales</taxon>
        <taxon>Alteromonadaceae</taxon>
        <taxon>Alteromonas/Salinimonas group</taxon>
        <taxon>Alteromonas</taxon>
    </lineage>
</organism>
<dbReference type="Pfam" id="PF11871">
    <property type="entry name" value="DUF3391"/>
    <property type="match status" value="1"/>
</dbReference>
<dbReference type="InterPro" id="IPR003607">
    <property type="entry name" value="HD/PDEase_dom"/>
</dbReference>
<dbReference type="RefSeq" id="WP_289366645.1">
    <property type="nucleotide sequence ID" value="NZ_JAUCBP010000012.1"/>
</dbReference>
<dbReference type="SMART" id="SM00471">
    <property type="entry name" value="HDc"/>
    <property type="match status" value="1"/>
</dbReference>
<proteinExistence type="predicted"/>
<dbReference type="Proteomes" id="UP001234343">
    <property type="component" value="Unassembled WGS sequence"/>
</dbReference>
<comment type="caution">
    <text evidence="3">The sequence shown here is derived from an EMBL/GenBank/DDBJ whole genome shotgun (WGS) entry which is preliminary data.</text>
</comment>
<evidence type="ECO:0000259" key="2">
    <source>
        <dbReference type="PROSITE" id="PS51832"/>
    </source>
</evidence>
<dbReference type="Gene3D" id="1.10.3210.10">
    <property type="entry name" value="Hypothetical protein af1432"/>
    <property type="match status" value="1"/>
</dbReference>
<dbReference type="InterPro" id="IPR037522">
    <property type="entry name" value="HD_GYP_dom"/>
</dbReference>
<feature type="region of interest" description="Disordered" evidence="1">
    <location>
        <begin position="59"/>
        <end position="86"/>
    </location>
</feature>
<sequence>MLKQVPISELVPGMYVNQVLKQAGRLKMRSKGLVKSQATIQQLKNKGIELLEVDLSKSQLPEEAPEPASSAPAQTEAAKPKAKPNRLAKLTSDALSDANDLYLQAVMIQGDFVNSLQSGIAANLDAVTDLSQNIIDSVFENPNAISCLTLIKDADEYLLEHSISCSILMGVFARHMEFDKSLIEELSLGAMLMDIGMATIPKDVYDKPGKLNTQEWQIMQGHVDTGVELLEQCDDVTDIIRDIIQNHHERMDGSGYPAGKQGHDLSTYARMAAIVDCYDAMISDRAHQKSQTPTQVLRKLMADSALDQALVQQFIKCIGVHPIGSLVKLKSEKLALVSSPGKTDPLSPVVMTFYSLRTQMHSEIKRIDLAKSTDEIVAAVKPTEFKMNLPKFFREVFIHQIPD</sequence>